<evidence type="ECO:0000313" key="10">
    <source>
        <dbReference type="Proteomes" id="UP000325672"/>
    </source>
</evidence>
<keyword evidence="10" id="KW-1185">Reference proteome</keyword>
<dbReference type="Pfam" id="PF00069">
    <property type="entry name" value="Pkinase"/>
    <property type="match status" value="1"/>
</dbReference>
<evidence type="ECO:0000256" key="1">
    <source>
        <dbReference type="ARBA" id="ARBA00022527"/>
    </source>
</evidence>
<keyword evidence="2" id="KW-0808">Transferase</keyword>
<keyword evidence="5 6" id="KW-0067">ATP-binding</keyword>
<dbReference type="PROSITE" id="PS50011">
    <property type="entry name" value="PROTEIN_KINASE_DOM"/>
    <property type="match status" value="1"/>
</dbReference>
<dbReference type="InterPro" id="IPR051175">
    <property type="entry name" value="CLK_kinases"/>
</dbReference>
<dbReference type="SUPFAM" id="SSF56112">
    <property type="entry name" value="Protein kinase-like (PK-like)"/>
    <property type="match status" value="1"/>
</dbReference>
<evidence type="ECO:0000256" key="4">
    <source>
        <dbReference type="ARBA" id="ARBA00022777"/>
    </source>
</evidence>
<reference evidence="9 10" key="1">
    <citation type="submission" date="2019-04" db="EMBL/GenBank/DDBJ databases">
        <title>Friends and foes A comparative genomics study of 23 Aspergillus species from section Flavi.</title>
        <authorList>
            <consortium name="DOE Joint Genome Institute"/>
            <person name="Kjaerbolling I."/>
            <person name="Vesth T."/>
            <person name="Frisvad J.C."/>
            <person name="Nybo J.L."/>
            <person name="Theobald S."/>
            <person name="Kildgaard S."/>
            <person name="Isbrandt T."/>
            <person name="Kuo A."/>
            <person name="Sato A."/>
            <person name="Lyhne E.K."/>
            <person name="Kogle M.E."/>
            <person name="Wiebenga A."/>
            <person name="Kun R.S."/>
            <person name="Lubbers R.J."/>
            <person name="Makela M.R."/>
            <person name="Barry K."/>
            <person name="Chovatia M."/>
            <person name="Clum A."/>
            <person name="Daum C."/>
            <person name="Haridas S."/>
            <person name="He G."/>
            <person name="LaButti K."/>
            <person name="Lipzen A."/>
            <person name="Mondo S."/>
            <person name="Riley R."/>
            <person name="Salamov A."/>
            <person name="Simmons B.A."/>
            <person name="Magnuson J.K."/>
            <person name="Henrissat B."/>
            <person name="Mortensen U.H."/>
            <person name="Larsen T.O."/>
            <person name="Devries R.P."/>
            <person name="Grigoriev I.V."/>
            <person name="Machida M."/>
            <person name="Baker S.E."/>
            <person name="Andersen M.R."/>
        </authorList>
    </citation>
    <scope>NUCLEOTIDE SEQUENCE [LARGE SCALE GENOMIC DNA]</scope>
    <source>
        <strain evidence="9 10">CBS 117625</strain>
    </source>
</reference>
<dbReference type="PANTHER" id="PTHR45646">
    <property type="entry name" value="SERINE/THREONINE-PROTEIN KINASE DOA-RELATED"/>
    <property type="match status" value="1"/>
</dbReference>
<dbReference type="RefSeq" id="XP_031919922.1">
    <property type="nucleotide sequence ID" value="XM_032061314.1"/>
</dbReference>
<evidence type="ECO:0000256" key="2">
    <source>
        <dbReference type="ARBA" id="ARBA00022679"/>
    </source>
</evidence>
<evidence type="ECO:0000256" key="3">
    <source>
        <dbReference type="ARBA" id="ARBA00022741"/>
    </source>
</evidence>
<keyword evidence="4 9" id="KW-0418">Kinase</keyword>
<protein>
    <submittedName>
        <fullName evidence="9">CMGC protein kinase</fullName>
    </submittedName>
</protein>
<dbReference type="Gene3D" id="1.10.510.10">
    <property type="entry name" value="Transferase(Phosphotransferase) domain 1"/>
    <property type="match status" value="1"/>
</dbReference>
<proteinExistence type="predicted"/>
<feature type="domain" description="Protein kinase" evidence="8">
    <location>
        <begin position="61"/>
        <end position="439"/>
    </location>
</feature>
<evidence type="ECO:0000259" key="8">
    <source>
        <dbReference type="PROSITE" id="PS50011"/>
    </source>
</evidence>
<dbReference type="PROSITE" id="PS00107">
    <property type="entry name" value="PROTEIN_KINASE_ATP"/>
    <property type="match status" value="1"/>
</dbReference>
<dbReference type="InterPro" id="IPR017441">
    <property type="entry name" value="Protein_kinase_ATP_BS"/>
</dbReference>
<dbReference type="AlphaFoldDB" id="A0A5N6TCG8"/>
<evidence type="ECO:0000313" key="9">
    <source>
        <dbReference type="EMBL" id="KAE8143859.1"/>
    </source>
</evidence>
<feature type="region of interest" description="Disordered" evidence="7">
    <location>
        <begin position="15"/>
        <end position="34"/>
    </location>
</feature>
<dbReference type="EMBL" id="ML743551">
    <property type="protein sequence ID" value="KAE8143859.1"/>
    <property type="molecule type" value="Genomic_DNA"/>
</dbReference>
<evidence type="ECO:0000256" key="5">
    <source>
        <dbReference type="ARBA" id="ARBA00022840"/>
    </source>
</evidence>
<dbReference type="OrthoDB" id="5979581at2759"/>
<dbReference type="GO" id="GO:0005634">
    <property type="term" value="C:nucleus"/>
    <property type="evidence" value="ECO:0007669"/>
    <property type="project" value="TreeGrafter"/>
</dbReference>
<gene>
    <name evidence="9" type="ORF">BDV38DRAFT_289681</name>
</gene>
<dbReference type="GO" id="GO:0043484">
    <property type="term" value="P:regulation of RNA splicing"/>
    <property type="evidence" value="ECO:0007669"/>
    <property type="project" value="TreeGrafter"/>
</dbReference>
<dbReference type="InterPro" id="IPR000719">
    <property type="entry name" value="Prot_kinase_dom"/>
</dbReference>
<sequence>MNSIRRSLTRSLSSLRKKPFPIPHPGPLLSQSEPVDEELRAGYNSKDFYPAKPGEVLANRYQILVKVGWGTTSTVWFARDMRGNEDEPEGVVALKIANTNSHIADNERAIEQYIAEKDASHRGLAVLRTSSECFEITGPEGRHVCFAYEPMREPLWLFRRRFHDDMIPLPLIKAYIRILLVGVDYLHTECKTVHTDLKLENIMVSFEDPAVMGDFMNNHFDQPMEYKIDSIGRPVYRRHNDFGPLRQLRNIIPKIVDFGHCARLDCDDDWGMYPIQPDHYRAPEVVLGCGWRMSTDIWNLGVILWDLIEGKELFSQVYDEQGQYQARAHLAEMIALLGPPPQELIKRYRSLLEYQWPQPITTVDYRVYESSNQFFGGPFFDSDGKFLYNNLIPDRNLEATLPSLEEKERENVLSFVRLMLAWHPEERKTARELLEHPFLRLK</sequence>
<feature type="binding site" evidence="6">
    <location>
        <position position="95"/>
    </location>
    <ligand>
        <name>ATP</name>
        <dbReference type="ChEBI" id="CHEBI:30616"/>
    </ligand>
</feature>
<dbReference type="PANTHER" id="PTHR45646:SF11">
    <property type="entry name" value="SERINE_THREONINE-PROTEIN KINASE DOA"/>
    <property type="match status" value="1"/>
</dbReference>
<dbReference type="Gene3D" id="3.30.200.20">
    <property type="entry name" value="Phosphorylase Kinase, domain 1"/>
    <property type="match status" value="1"/>
</dbReference>
<dbReference type="SMART" id="SM00220">
    <property type="entry name" value="S_TKc"/>
    <property type="match status" value="1"/>
</dbReference>
<dbReference type="InterPro" id="IPR011009">
    <property type="entry name" value="Kinase-like_dom_sf"/>
</dbReference>
<dbReference type="Proteomes" id="UP000325672">
    <property type="component" value="Unassembled WGS sequence"/>
</dbReference>
<organism evidence="9 10">
    <name type="scientific">Aspergillus pseudotamarii</name>
    <dbReference type="NCBI Taxonomy" id="132259"/>
    <lineage>
        <taxon>Eukaryota</taxon>
        <taxon>Fungi</taxon>
        <taxon>Dikarya</taxon>
        <taxon>Ascomycota</taxon>
        <taxon>Pezizomycotina</taxon>
        <taxon>Eurotiomycetes</taxon>
        <taxon>Eurotiomycetidae</taxon>
        <taxon>Eurotiales</taxon>
        <taxon>Aspergillaceae</taxon>
        <taxon>Aspergillus</taxon>
        <taxon>Aspergillus subgen. Circumdati</taxon>
    </lineage>
</organism>
<dbReference type="GeneID" id="43645524"/>
<keyword evidence="3 6" id="KW-0547">Nucleotide-binding</keyword>
<name>A0A5N6TCG8_ASPPS</name>
<evidence type="ECO:0000256" key="7">
    <source>
        <dbReference type="SAM" id="MobiDB-lite"/>
    </source>
</evidence>
<keyword evidence="1" id="KW-0723">Serine/threonine-protein kinase</keyword>
<dbReference type="GO" id="GO:0005524">
    <property type="term" value="F:ATP binding"/>
    <property type="evidence" value="ECO:0007669"/>
    <property type="project" value="UniProtKB-UniRule"/>
</dbReference>
<accession>A0A5N6TCG8</accession>
<evidence type="ECO:0000256" key="6">
    <source>
        <dbReference type="PROSITE-ProRule" id="PRU10141"/>
    </source>
</evidence>
<dbReference type="GO" id="GO:0004674">
    <property type="term" value="F:protein serine/threonine kinase activity"/>
    <property type="evidence" value="ECO:0007669"/>
    <property type="project" value="UniProtKB-KW"/>
</dbReference>